<dbReference type="AlphaFoldDB" id="A0A199VD26"/>
<dbReference type="Proteomes" id="UP000092600">
    <property type="component" value="Unassembled WGS sequence"/>
</dbReference>
<evidence type="ECO:0000313" key="2">
    <source>
        <dbReference type="Proteomes" id="UP000092600"/>
    </source>
</evidence>
<accession>A0A199VD26</accession>
<reference evidence="1 2" key="1">
    <citation type="journal article" date="2016" name="DNA Res.">
        <title>The draft genome of MD-2 pineapple using hybrid error correction of long reads.</title>
        <authorList>
            <person name="Redwan R.M."/>
            <person name="Saidin A."/>
            <person name="Kumar S.V."/>
        </authorList>
    </citation>
    <scope>NUCLEOTIDE SEQUENCE [LARGE SCALE GENOMIC DNA]</scope>
    <source>
        <strain evidence="2">cv. MD2</strain>
        <tissue evidence="1">Leaf</tissue>
    </source>
</reference>
<proteinExistence type="predicted"/>
<comment type="caution">
    <text evidence="1">The sequence shown here is derived from an EMBL/GenBank/DDBJ whole genome shotgun (WGS) entry which is preliminary data.</text>
</comment>
<protein>
    <submittedName>
        <fullName evidence="1">Uncharacterized protein</fullName>
    </submittedName>
</protein>
<dbReference type="EMBL" id="LSRQ01002221">
    <property type="protein sequence ID" value="OAY75032.1"/>
    <property type="molecule type" value="Genomic_DNA"/>
</dbReference>
<gene>
    <name evidence="1" type="ORF">ACMD2_02905</name>
</gene>
<organism evidence="1 2">
    <name type="scientific">Ananas comosus</name>
    <name type="common">Pineapple</name>
    <name type="synonym">Ananas ananas</name>
    <dbReference type="NCBI Taxonomy" id="4615"/>
    <lineage>
        <taxon>Eukaryota</taxon>
        <taxon>Viridiplantae</taxon>
        <taxon>Streptophyta</taxon>
        <taxon>Embryophyta</taxon>
        <taxon>Tracheophyta</taxon>
        <taxon>Spermatophyta</taxon>
        <taxon>Magnoliopsida</taxon>
        <taxon>Liliopsida</taxon>
        <taxon>Poales</taxon>
        <taxon>Bromeliaceae</taxon>
        <taxon>Bromelioideae</taxon>
        <taxon>Ananas</taxon>
    </lineage>
</organism>
<sequence>MGGAGKRMRRVGVEGAANYVKGHVAGAEDGGGGGGCATAWSPLSPDLRAKPHDPVENFVRVYWTPRIIRGIDLCGRARAITAIGDKELPKVKTKEDSNASRPECTAEVLQSRRPKIGIEIMFPLFRSIQKFGISGHLPFGR</sequence>
<name>A0A199VD26_ANACO</name>
<evidence type="ECO:0000313" key="1">
    <source>
        <dbReference type="EMBL" id="OAY75032.1"/>
    </source>
</evidence>